<gene>
    <name evidence="2" type="ORF">LTR24_009988</name>
</gene>
<dbReference type="EMBL" id="JAVRRG010000258">
    <property type="protein sequence ID" value="KAK5075674.1"/>
    <property type="molecule type" value="Genomic_DNA"/>
</dbReference>
<evidence type="ECO:0000313" key="2">
    <source>
        <dbReference type="EMBL" id="KAK5075674.1"/>
    </source>
</evidence>
<dbReference type="Proteomes" id="UP001345013">
    <property type="component" value="Unassembled WGS sequence"/>
</dbReference>
<feature type="domain" description="DUF3074" evidence="1">
    <location>
        <begin position="109"/>
        <end position="330"/>
    </location>
</feature>
<reference evidence="2 3" key="1">
    <citation type="submission" date="2023-08" db="EMBL/GenBank/DDBJ databases">
        <title>Black Yeasts Isolated from many extreme environments.</title>
        <authorList>
            <person name="Coleine C."/>
            <person name="Stajich J.E."/>
            <person name="Selbmann L."/>
        </authorList>
    </citation>
    <scope>NUCLEOTIDE SEQUENCE [LARGE SCALE GENOMIC DNA]</scope>
    <source>
        <strain evidence="2 3">CCFEE 5885</strain>
    </source>
</reference>
<keyword evidence="3" id="KW-1185">Reference proteome</keyword>
<comment type="caution">
    <text evidence="2">The sequence shown here is derived from an EMBL/GenBank/DDBJ whole genome shotgun (WGS) entry which is preliminary data.</text>
</comment>
<evidence type="ECO:0000313" key="3">
    <source>
        <dbReference type="Proteomes" id="UP001345013"/>
    </source>
</evidence>
<dbReference type="Pfam" id="PF11274">
    <property type="entry name" value="DUF3074"/>
    <property type="match status" value="1"/>
</dbReference>
<organism evidence="2 3">
    <name type="scientific">Lithohypha guttulata</name>
    <dbReference type="NCBI Taxonomy" id="1690604"/>
    <lineage>
        <taxon>Eukaryota</taxon>
        <taxon>Fungi</taxon>
        <taxon>Dikarya</taxon>
        <taxon>Ascomycota</taxon>
        <taxon>Pezizomycotina</taxon>
        <taxon>Eurotiomycetes</taxon>
        <taxon>Chaetothyriomycetidae</taxon>
        <taxon>Chaetothyriales</taxon>
        <taxon>Trichomeriaceae</taxon>
        <taxon>Lithohypha</taxon>
    </lineage>
</organism>
<evidence type="ECO:0000259" key="1">
    <source>
        <dbReference type="Pfam" id="PF11274"/>
    </source>
</evidence>
<protein>
    <recommendedName>
        <fullName evidence="1">DUF3074 domain-containing protein</fullName>
    </recommendedName>
</protein>
<dbReference type="PANTHER" id="PTHR40370:SF1">
    <property type="entry name" value="DUF3074 DOMAIN-CONTAINING PROTEIN"/>
    <property type="match status" value="1"/>
</dbReference>
<name>A0ABR0JVP1_9EURO</name>
<dbReference type="PANTHER" id="PTHR40370">
    <property type="entry name" value="EXPRESSED PROTEIN"/>
    <property type="match status" value="1"/>
</dbReference>
<sequence length="350" mass="39011">MSVKSPMIRLAPVPFEDLPDHPSFGSGDSNKRPDLLRFALTLLDQGRSLVQPTQFNLSFKSHSQKSSPPSNNEIEILSATVPAADIEKLPWSSDEILRSKPANVEDEHWYARRSYHHNHPSKNNAAGTGSWQEFVYGLRDQHSKHEYDFSPSIYDARLICNWNEQINQLFSSLSRSESDRPNYTDATMAIYEMCHSLPSIIGPRCFPVLVITASCSADEFIAVTVPVDISSFSSSFYSNGRNRKEGADHQLKKSVTLGEYCAVERVVKYTGQTTHADKEGRTHNHGEAGEDIEWIMATASHARGNIPMAMQRLGIPGAVAKDVGLFLKWIHKVPDEQIRSQGVGTSTARP</sequence>
<accession>A0ABR0JVP1</accession>
<dbReference type="InterPro" id="IPR024500">
    <property type="entry name" value="DUF3074"/>
</dbReference>
<proteinExistence type="predicted"/>